<keyword evidence="2" id="KW-0503">Monooxygenase</keyword>
<dbReference type="STRING" id="1336337.A0A3N4J542"/>
<proteinExistence type="predicted"/>
<dbReference type="AlphaFoldDB" id="A0A3N4J542"/>
<keyword evidence="3" id="KW-1185">Reference proteome</keyword>
<keyword evidence="1" id="KW-0560">Oxidoreductase</keyword>
<evidence type="ECO:0000313" key="3">
    <source>
        <dbReference type="Proteomes" id="UP000276215"/>
    </source>
</evidence>
<dbReference type="SUPFAM" id="SSF51905">
    <property type="entry name" value="FAD/NAD(P)-binding domain"/>
    <property type="match status" value="1"/>
</dbReference>
<dbReference type="GO" id="GO:0050660">
    <property type="term" value="F:flavin adenine dinucleotide binding"/>
    <property type="evidence" value="ECO:0007669"/>
    <property type="project" value="TreeGrafter"/>
</dbReference>
<dbReference type="InterPro" id="IPR036188">
    <property type="entry name" value="FAD/NAD-bd_sf"/>
</dbReference>
<organism evidence="2 3">
    <name type="scientific">Choiromyces venosus 120613-1</name>
    <dbReference type="NCBI Taxonomy" id="1336337"/>
    <lineage>
        <taxon>Eukaryota</taxon>
        <taxon>Fungi</taxon>
        <taxon>Dikarya</taxon>
        <taxon>Ascomycota</taxon>
        <taxon>Pezizomycotina</taxon>
        <taxon>Pezizomycetes</taxon>
        <taxon>Pezizales</taxon>
        <taxon>Tuberaceae</taxon>
        <taxon>Choiromyces</taxon>
    </lineage>
</organism>
<dbReference type="Proteomes" id="UP000276215">
    <property type="component" value="Unassembled WGS sequence"/>
</dbReference>
<protein>
    <submittedName>
        <fullName evidence="2">Dimethylaniline monooxygenase (N-oxide forming)</fullName>
    </submittedName>
</protein>
<dbReference type="PRINTS" id="PR00411">
    <property type="entry name" value="PNDRDTASEI"/>
</dbReference>
<accession>A0A3N4J542</accession>
<sequence length="624" mass="69274">MGVSTFTDSAPVSIAPAQLPIVSSPTVPTELHELHSIAKTWLSSLSQFLASGEEASLRRSFLDNSYWRDLLCLSWDFHTFHGPTKFFSFVAKHPNGIRIKAVNLDTKNNQAVSVVSVDQKGDLKGIQLMLTVSTDVGSGRGLAKLLRDESDGQWKAYTLYTVLHNLKGHEEILGSRRPNGVAHGANEGRKSWKDRLIIEQEFTEEEPTVLIIGAGQGGLTAAARLKVIGVKSLIIDKNENIGDNWRKRYHQLVLHDPVYYDHLPYLPFPPTWPVFTPKDKLADWFEAYAKAMELNIWMSSTITNIPAYSSSDRKWTVTISRNGASRTLRPKHVVMATGHSGEPNIPVFPGAADFKGDRLCHSSQFSGAKADSKGLKAVVVGCCNSAHDIAQDFYERGAEVTMVQRSSTYVMTSENGLEVLLRGYYEEDGPPLEDADLMFQGTTFPVLKRLHQDSRKEIEGLDKPTLDGLTATGFKLDEGPDGAGFFIKYLERGGGSYYLDVGASNLIASGKLKVKQGQEIKRILPNGVEFADGHVLEADEIVLATGYDDMRSTARKIFGDEMARALKPVWGFDEEGELRGMWRRSGRDGFWFMGGNFAFARYYSRLLALQIKALEEGLMSYDDL</sequence>
<evidence type="ECO:0000313" key="2">
    <source>
        <dbReference type="EMBL" id="RPA92208.1"/>
    </source>
</evidence>
<name>A0A3N4J542_9PEZI</name>
<dbReference type="PANTHER" id="PTHR43539:SF68">
    <property type="entry name" value="FLAVIN-BINDING MONOOXYGENASE-LIKE PROTEIN (AFU_ORTHOLOGUE AFUA_4G09220)"/>
    <property type="match status" value="1"/>
</dbReference>
<dbReference type="OrthoDB" id="74360at2759"/>
<dbReference type="EMBL" id="ML120478">
    <property type="protein sequence ID" value="RPA92208.1"/>
    <property type="molecule type" value="Genomic_DNA"/>
</dbReference>
<dbReference type="PANTHER" id="PTHR43539">
    <property type="entry name" value="FLAVIN-BINDING MONOOXYGENASE-LIKE PROTEIN (AFU_ORTHOLOGUE AFUA_4G09220)"/>
    <property type="match status" value="1"/>
</dbReference>
<reference evidence="2 3" key="1">
    <citation type="journal article" date="2018" name="Nat. Ecol. Evol.">
        <title>Pezizomycetes genomes reveal the molecular basis of ectomycorrhizal truffle lifestyle.</title>
        <authorList>
            <person name="Murat C."/>
            <person name="Payen T."/>
            <person name="Noel B."/>
            <person name="Kuo A."/>
            <person name="Morin E."/>
            <person name="Chen J."/>
            <person name="Kohler A."/>
            <person name="Krizsan K."/>
            <person name="Balestrini R."/>
            <person name="Da Silva C."/>
            <person name="Montanini B."/>
            <person name="Hainaut M."/>
            <person name="Levati E."/>
            <person name="Barry K.W."/>
            <person name="Belfiori B."/>
            <person name="Cichocki N."/>
            <person name="Clum A."/>
            <person name="Dockter R.B."/>
            <person name="Fauchery L."/>
            <person name="Guy J."/>
            <person name="Iotti M."/>
            <person name="Le Tacon F."/>
            <person name="Lindquist E.A."/>
            <person name="Lipzen A."/>
            <person name="Malagnac F."/>
            <person name="Mello A."/>
            <person name="Molinier V."/>
            <person name="Miyauchi S."/>
            <person name="Poulain J."/>
            <person name="Riccioni C."/>
            <person name="Rubini A."/>
            <person name="Sitrit Y."/>
            <person name="Splivallo R."/>
            <person name="Traeger S."/>
            <person name="Wang M."/>
            <person name="Zifcakova L."/>
            <person name="Wipf D."/>
            <person name="Zambonelli A."/>
            <person name="Paolocci F."/>
            <person name="Nowrousian M."/>
            <person name="Ottonello S."/>
            <person name="Baldrian P."/>
            <person name="Spatafora J.W."/>
            <person name="Henrissat B."/>
            <person name="Nagy L.G."/>
            <person name="Aury J.M."/>
            <person name="Wincker P."/>
            <person name="Grigoriev I.V."/>
            <person name="Bonfante P."/>
            <person name="Martin F.M."/>
        </authorList>
    </citation>
    <scope>NUCLEOTIDE SEQUENCE [LARGE SCALE GENOMIC DNA]</scope>
    <source>
        <strain evidence="2 3">120613-1</strain>
    </source>
</reference>
<dbReference type="InterPro" id="IPR050982">
    <property type="entry name" value="Auxin_biosynth/cation_transpt"/>
</dbReference>
<dbReference type="Pfam" id="PF13738">
    <property type="entry name" value="Pyr_redox_3"/>
    <property type="match status" value="1"/>
</dbReference>
<evidence type="ECO:0000256" key="1">
    <source>
        <dbReference type="ARBA" id="ARBA00023002"/>
    </source>
</evidence>
<dbReference type="Gene3D" id="3.50.50.60">
    <property type="entry name" value="FAD/NAD(P)-binding domain"/>
    <property type="match status" value="2"/>
</dbReference>
<dbReference type="GO" id="GO:0004497">
    <property type="term" value="F:monooxygenase activity"/>
    <property type="evidence" value="ECO:0007669"/>
    <property type="project" value="UniProtKB-KW"/>
</dbReference>
<gene>
    <name evidence="2" type="ORF">L873DRAFT_1750745</name>
</gene>